<dbReference type="InterPro" id="IPR036291">
    <property type="entry name" value="NAD(P)-bd_dom_sf"/>
</dbReference>
<dbReference type="SUPFAM" id="SSF51735">
    <property type="entry name" value="NAD(P)-binding Rossmann-fold domains"/>
    <property type="match status" value="1"/>
</dbReference>
<dbReference type="EMBL" id="MU004192">
    <property type="protein sequence ID" value="KAF2493115.1"/>
    <property type="molecule type" value="Genomic_DNA"/>
</dbReference>
<dbReference type="InterPro" id="IPR052228">
    <property type="entry name" value="Sec_Metab_Biosynth_Oxidored"/>
</dbReference>
<accession>A0A6A6QL92</accession>
<evidence type="ECO:0008006" key="4">
    <source>
        <dbReference type="Google" id="ProtNLM"/>
    </source>
</evidence>
<name>A0A6A6QL92_9PEZI</name>
<dbReference type="PANTHER" id="PTHR47534:SF3">
    <property type="entry name" value="ALCOHOL DEHYDROGENASE-LIKE C-TERMINAL DOMAIN-CONTAINING PROTEIN"/>
    <property type="match status" value="1"/>
</dbReference>
<proteinExistence type="predicted"/>
<protein>
    <recommendedName>
        <fullName evidence="4">NAD(P)-binding protein</fullName>
    </recommendedName>
</protein>
<dbReference type="GO" id="GO:0016491">
    <property type="term" value="F:oxidoreductase activity"/>
    <property type="evidence" value="ECO:0007669"/>
    <property type="project" value="UniProtKB-KW"/>
</dbReference>
<dbReference type="Gene3D" id="3.40.50.720">
    <property type="entry name" value="NAD(P)-binding Rossmann-like Domain"/>
    <property type="match status" value="1"/>
</dbReference>
<keyword evidence="1" id="KW-0560">Oxidoreductase</keyword>
<evidence type="ECO:0000256" key="1">
    <source>
        <dbReference type="ARBA" id="ARBA00023002"/>
    </source>
</evidence>
<sequence>MPNLKIIRAAIAELPNGPPLVVTIAGGTTGIGSYVAKALATTFAESGSKLRVYIVGRNASRAETVIAEAQGISPESDWRFIQATDLALISEVDRACAEIIRQETEASFHGGLPRLDLLYMSHAYPILKERSTTTEGLDAFLSTVYYSRMRFVQQLLPVLLAAPLPAHVISIYAGGMEDGTSPGELPIGCPPTATYGIAGVRKHTSFMKNFFFEELAERHVGKLSLSHIYPGLVDGPTFSSPDMPAWFRFVWSLVKPLAWLLYMTPPDVCGEVMVYLATPHYPAKGQLGSGERLVGGIEVAKSTKGELGGGSYALGQRGDAWSKGKSYEKVRTEQTSKQVWDHTIETLDKIEKENADRKP</sequence>
<dbReference type="AlphaFoldDB" id="A0A6A6QL92"/>
<keyword evidence="3" id="KW-1185">Reference proteome</keyword>
<dbReference type="PANTHER" id="PTHR47534">
    <property type="entry name" value="YALI0E05731P"/>
    <property type="match status" value="1"/>
</dbReference>
<evidence type="ECO:0000313" key="2">
    <source>
        <dbReference type="EMBL" id="KAF2493115.1"/>
    </source>
</evidence>
<organism evidence="2 3">
    <name type="scientific">Lophium mytilinum</name>
    <dbReference type="NCBI Taxonomy" id="390894"/>
    <lineage>
        <taxon>Eukaryota</taxon>
        <taxon>Fungi</taxon>
        <taxon>Dikarya</taxon>
        <taxon>Ascomycota</taxon>
        <taxon>Pezizomycotina</taxon>
        <taxon>Dothideomycetes</taxon>
        <taxon>Pleosporomycetidae</taxon>
        <taxon>Mytilinidiales</taxon>
        <taxon>Mytilinidiaceae</taxon>
        <taxon>Lophium</taxon>
    </lineage>
</organism>
<dbReference type="Proteomes" id="UP000799750">
    <property type="component" value="Unassembled WGS sequence"/>
</dbReference>
<gene>
    <name evidence="2" type="ORF">BU16DRAFT_465070</name>
</gene>
<reference evidence="2" key="1">
    <citation type="journal article" date="2020" name="Stud. Mycol.">
        <title>101 Dothideomycetes genomes: a test case for predicting lifestyles and emergence of pathogens.</title>
        <authorList>
            <person name="Haridas S."/>
            <person name="Albert R."/>
            <person name="Binder M."/>
            <person name="Bloem J."/>
            <person name="Labutti K."/>
            <person name="Salamov A."/>
            <person name="Andreopoulos B."/>
            <person name="Baker S."/>
            <person name="Barry K."/>
            <person name="Bills G."/>
            <person name="Bluhm B."/>
            <person name="Cannon C."/>
            <person name="Castanera R."/>
            <person name="Culley D."/>
            <person name="Daum C."/>
            <person name="Ezra D."/>
            <person name="Gonzalez J."/>
            <person name="Henrissat B."/>
            <person name="Kuo A."/>
            <person name="Liang C."/>
            <person name="Lipzen A."/>
            <person name="Lutzoni F."/>
            <person name="Magnuson J."/>
            <person name="Mondo S."/>
            <person name="Nolan M."/>
            <person name="Ohm R."/>
            <person name="Pangilinan J."/>
            <person name="Park H.-J."/>
            <person name="Ramirez L."/>
            <person name="Alfaro M."/>
            <person name="Sun H."/>
            <person name="Tritt A."/>
            <person name="Yoshinaga Y."/>
            <person name="Zwiers L.-H."/>
            <person name="Turgeon B."/>
            <person name="Goodwin S."/>
            <person name="Spatafora J."/>
            <person name="Crous P."/>
            <person name="Grigoriev I."/>
        </authorList>
    </citation>
    <scope>NUCLEOTIDE SEQUENCE</scope>
    <source>
        <strain evidence="2">CBS 269.34</strain>
    </source>
</reference>
<dbReference type="OrthoDB" id="2898509at2759"/>
<evidence type="ECO:0000313" key="3">
    <source>
        <dbReference type="Proteomes" id="UP000799750"/>
    </source>
</evidence>